<dbReference type="AlphaFoldDB" id="A0A6G0YCB6"/>
<dbReference type="GO" id="GO:0045893">
    <property type="term" value="P:positive regulation of DNA-templated transcription"/>
    <property type="evidence" value="ECO:0007669"/>
    <property type="project" value="TreeGrafter"/>
</dbReference>
<keyword evidence="4" id="KW-1185">Reference proteome</keyword>
<dbReference type="OrthoDB" id="419432at2759"/>
<accession>A0A6G0YCB6</accession>
<organism evidence="3 4">
    <name type="scientific">Aphis craccivora</name>
    <name type="common">Cowpea aphid</name>
    <dbReference type="NCBI Taxonomy" id="307492"/>
    <lineage>
        <taxon>Eukaryota</taxon>
        <taxon>Metazoa</taxon>
        <taxon>Ecdysozoa</taxon>
        <taxon>Arthropoda</taxon>
        <taxon>Hexapoda</taxon>
        <taxon>Insecta</taxon>
        <taxon>Pterygota</taxon>
        <taxon>Neoptera</taxon>
        <taxon>Paraneoptera</taxon>
        <taxon>Hemiptera</taxon>
        <taxon>Sternorrhyncha</taxon>
        <taxon>Aphidomorpha</taxon>
        <taxon>Aphidoidea</taxon>
        <taxon>Aphididae</taxon>
        <taxon>Aphidini</taxon>
        <taxon>Aphis</taxon>
        <taxon>Aphis</taxon>
    </lineage>
</organism>
<evidence type="ECO:0008006" key="5">
    <source>
        <dbReference type="Google" id="ProtNLM"/>
    </source>
</evidence>
<comment type="caution">
    <text evidence="3">The sequence shown here is derived from an EMBL/GenBank/DDBJ whole genome shotgun (WGS) entry which is preliminary data.</text>
</comment>
<dbReference type="EMBL" id="VUJU01004872">
    <property type="protein sequence ID" value="KAF0752980.1"/>
    <property type="molecule type" value="Genomic_DNA"/>
</dbReference>
<evidence type="ECO:0000259" key="1">
    <source>
        <dbReference type="Pfam" id="PF23723"/>
    </source>
</evidence>
<reference evidence="3 4" key="1">
    <citation type="submission" date="2019-08" db="EMBL/GenBank/DDBJ databases">
        <title>Whole genome of Aphis craccivora.</title>
        <authorList>
            <person name="Voronova N.V."/>
            <person name="Shulinski R.S."/>
            <person name="Bandarenka Y.V."/>
            <person name="Zhorov D.G."/>
            <person name="Warner D."/>
        </authorList>
    </citation>
    <scope>NUCLEOTIDE SEQUENCE [LARGE SCALE GENOMIC DNA]</scope>
    <source>
        <strain evidence="3">180601</strain>
        <tissue evidence="3">Whole Body</tissue>
    </source>
</reference>
<protein>
    <recommendedName>
        <fullName evidence="5">Erythroid differentiation-related factor 1</fullName>
    </recommendedName>
</protein>
<feature type="domain" description="EDRF1 N-terminal" evidence="2">
    <location>
        <begin position="20"/>
        <end position="150"/>
    </location>
</feature>
<dbReference type="Proteomes" id="UP000478052">
    <property type="component" value="Unassembled WGS sequence"/>
</dbReference>
<proteinExistence type="predicted"/>
<feature type="domain" description="EDRF1 TPR repeats region" evidence="1">
    <location>
        <begin position="753"/>
        <end position="1103"/>
    </location>
</feature>
<dbReference type="PANTHER" id="PTHR15000">
    <property type="entry name" value="ERYTHROID DIFFERENTIATION-RELATED FACTOR 1"/>
    <property type="match status" value="1"/>
</dbReference>
<evidence type="ECO:0000313" key="4">
    <source>
        <dbReference type="Proteomes" id="UP000478052"/>
    </source>
</evidence>
<dbReference type="InterPro" id="IPR056582">
    <property type="entry name" value="EDRF1_N"/>
</dbReference>
<gene>
    <name evidence="3" type="ORF">FWK35_00017921</name>
</gene>
<dbReference type="InterPro" id="IPR056583">
    <property type="entry name" value="EDRF1_TPR"/>
</dbReference>
<feature type="domain" description="EDRF1 N-terminal" evidence="2">
    <location>
        <begin position="239"/>
        <end position="451"/>
    </location>
</feature>
<dbReference type="Pfam" id="PF23723">
    <property type="entry name" value="TPR_EDRF1"/>
    <property type="match status" value="1"/>
</dbReference>
<dbReference type="Pfam" id="PF23788">
    <property type="entry name" value="EDRF1_N"/>
    <property type="match status" value="2"/>
</dbReference>
<name>A0A6G0YCB6_APHCR</name>
<dbReference type="PANTHER" id="PTHR15000:SF1">
    <property type="entry name" value="ERYTHROID DIFFERENTIATION-RELATED FACTOR 1"/>
    <property type="match status" value="1"/>
</dbReference>
<sequence length="1118" mass="130815">MQDKQISKNSNLNDKQVQFRSKAVVMVSNVQTPNFIRHELNTDLKLKPQFFLSNVAESLGVRYTAGDSHGFSSFQMANMFLECIGKEDIVSNAENIKNLCKIPYNKKSVSIMIHRIDKTLLLDEFDVEEHLTQDTSEKWAWFKKFFYKNIVKSSNNKMDMLKVVQTSEVECITFKKNSSRKIEHKNLVLKFLHHSIGGLDSQIGQIKNVCNETSSLASPLLKQLMPDEVFPERPQINRLFNRNVLWDFNELKMFIGTDLPIFRNDNNSSLSTRLRNMSKPLSMLTAIDYWLENLMNNIPVIEFCYHINGIVQKYEQVKTEDIPYLNGSNFSPSVIYDYMQYMISFLKENTTIVGHTYWLFKGKNEDMVNIYDLTPLYTESLIDSPNPFTIPVAVLLYRVAHKLLKHNPESRKPFNTVNIILLLNNTLKLLDKTKYPEIIVFVNYMLLDIYNKMYIDSLRTNDLNYCDDYSDTCHAFNVIPPYFYENYEIVSHEKKSIFQISEYLTSKYNLKPVDKCLYKALYYIGGILSCLQNLKKDKNIMVKLEEKSSSDTRHITNFISEIIASNKKNYKGMKKKNQYQDIKNLEDIESYIITGLISMSWINSLNAKNVVHPKSWISAKYFKLLNAKHSFFSSFGISVNYVRRSLECKLRVSNNKVFDSFEDILEHCGNRFSSIVSSWDKIEQYINEIESDEMFDFELREMLLNNSSKYCINKNLNVIPAKIIKSKESILSLAEHCYSRALLLTTDKKNIINKRMGFIYNEYIEFYMNEIIMAIQTNTPLTPIKLKWLIKKSKHYFTLGSDIFKDQGDLTNFTRIGLNFANLNVNIYGQNKCSKYQNSINELMKDDNLLLTAIQIYEKVLSEFNNNRSYNPSLWDDVNYELFSILYYLSVQKYSELQPGSTRSQQKCIIDSFNKALSYCDLKNDTPNRFQYEYRSAHIHSNLASLISNRLEEYISNKSPEIGSVLLQIELHYNISYETYLKINCTFDCLNVLIEMIQLDMGFIDGKMDTQHKKKHVKSIIKKLRKYETVFQMFLENKDYNLNFDMIKLNFLKILHQNVCNLLKCMIKLGLTKTSKWLSDNVDQLKSTYKELLRNIIDDNNYLQLKIAINQLSSFSDN</sequence>
<evidence type="ECO:0000259" key="2">
    <source>
        <dbReference type="Pfam" id="PF23788"/>
    </source>
</evidence>
<evidence type="ECO:0000313" key="3">
    <source>
        <dbReference type="EMBL" id="KAF0752980.1"/>
    </source>
</evidence>